<dbReference type="Pfam" id="PF02657">
    <property type="entry name" value="SufE"/>
    <property type="match status" value="1"/>
</dbReference>
<keyword evidence="4" id="KW-1185">Reference proteome</keyword>
<dbReference type="Gene3D" id="3.90.1010.10">
    <property type="match status" value="1"/>
</dbReference>
<evidence type="ECO:0000259" key="2">
    <source>
        <dbReference type="Pfam" id="PF02657"/>
    </source>
</evidence>
<comment type="caution">
    <text evidence="3">The sequence shown here is derived from an EMBL/GenBank/DDBJ whole genome shotgun (WGS) entry which is preliminary data.</text>
</comment>
<name>A0ABW3IA60_9PAST</name>
<dbReference type="EMBL" id="JBHTJN010000010">
    <property type="protein sequence ID" value="MFD0966277.1"/>
    <property type="molecule type" value="Genomic_DNA"/>
</dbReference>
<dbReference type="PANTHER" id="PTHR43597:SF5">
    <property type="entry name" value="SUFE-LIKE PROTEIN 2, CHLOROPLASTIC"/>
    <property type="match status" value="1"/>
</dbReference>
<proteinExistence type="inferred from homology"/>
<feature type="domain" description="Fe-S metabolism associated" evidence="2">
    <location>
        <begin position="3"/>
        <end position="122"/>
    </location>
</feature>
<dbReference type="RefSeq" id="WP_380820243.1">
    <property type="nucleotide sequence ID" value="NZ_JBHTJN010000010.1"/>
</dbReference>
<comment type="similarity">
    <text evidence="1">Belongs to the SufE family.</text>
</comment>
<accession>A0ABW3IA60</accession>
<dbReference type="SUPFAM" id="SSF82649">
    <property type="entry name" value="SufE/NifU"/>
    <property type="match status" value="1"/>
</dbReference>
<evidence type="ECO:0000313" key="4">
    <source>
        <dbReference type="Proteomes" id="UP001596996"/>
    </source>
</evidence>
<evidence type="ECO:0000256" key="1">
    <source>
        <dbReference type="ARBA" id="ARBA00010282"/>
    </source>
</evidence>
<gene>
    <name evidence="3" type="ORF">ACFQ02_05350</name>
</gene>
<dbReference type="InterPro" id="IPR003808">
    <property type="entry name" value="Fe-S_metab-assoc_dom"/>
</dbReference>
<organism evidence="3 4">
    <name type="scientific">Seminibacterium arietis</name>
    <dbReference type="NCBI Taxonomy" id="1173502"/>
    <lineage>
        <taxon>Bacteria</taxon>
        <taxon>Pseudomonadati</taxon>
        <taxon>Pseudomonadota</taxon>
        <taxon>Gammaproteobacteria</taxon>
        <taxon>Pasteurellales</taxon>
        <taxon>Pasteurellaceae</taxon>
        <taxon>Seminibacterium</taxon>
    </lineage>
</organism>
<protein>
    <submittedName>
        <fullName evidence="3">SufE family protein</fullName>
    </submittedName>
</protein>
<sequence>MIKKLASASHWEERYRLIIQFSKQLPRPTEQDLNQMHSISGCEAKLWFGFNQQDSGVFLFQAYSEARIINGLLWILLQEINGKTAQQLANFNLIHYFSDLGITQRLSTTRLNGLKQIETIIQNLVKKQH</sequence>
<dbReference type="Proteomes" id="UP001596996">
    <property type="component" value="Unassembled WGS sequence"/>
</dbReference>
<dbReference type="PANTHER" id="PTHR43597">
    <property type="entry name" value="SULFUR ACCEPTOR PROTEIN CSDE"/>
    <property type="match status" value="1"/>
</dbReference>
<reference evidence="4" key="1">
    <citation type="journal article" date="2019" name="Int. J. Syst. Evol. Microbiol.">
        <title>The Global Catalogue of Microorganisms (GCM) 10K type strain sequencing project: providing services to taxonomists for standard genome sequencing and annotation.</title>
        <authorList>
            <consortium name="The Broad Institute Genomics Platform"/>
            <consortium name="The Broad Institute Genome Sequencing Center for Infectious Disease"/>
            <person name="Wu L."/>
            <person name="Ma J."/>
        </authorList>
    </citation>
    <scope>NUCLEOTIDE SEQUENCE [LARGE SCALE GENOMIC DNA]</scope>
    <source>
        <strain evidence="4">CCUG 61707</strain>
    </source>
</reference>
<evidence type="ECO:0000313" key="3">
    <source>
        <dbReference type="EMBL" id="MFD0966277.1"/>
    </source>
</evidence>